<keyword evidence="6" id="KW-0479">Metal-binding</keyword>
<dbReference type="OrthoDB" id="1055148at2759"/>
<protein>
    <recommendedName>
        <fullName evidence="15">Cytochrome P450</fullName>
    </recommendedName>
</protein>
<accession>A0A9Q1GS44</accession>
<comment type="cofactor">
    <cofactor evidence="1">
        <name>heme</name>
        <dbReference type="ChEBI" id="CHEBI:30413"/>
    </cofactor>
</comment>
<keyword evidence="8" id="KW-0560">Oxidoreductase</keyword>
<keyword evidence="10" id="KW-0503">Monooxygenase</keyword>
<evidence type="ECO:0000256" key="7">
    <source>
        <dbReference type="ARBA" id="ARBA00022989"/>
    </source>
</evidence>
<evidence type="ECO:0000256" key="5">
    <source>
        <dbReference type="ARBA" id="ARBA00022692"/>
    </source>
</evidence>
<dbReference type="GO" id="GO:0005506">
    <property type="term" value="F:iron ion binding"/>
    <property type="evidence" value="ECO:0007669"/>
    <property type="project" value="InterPro"/>
</dbReference>
<evidence type="ECO:0000313" key="14">
    <source>
        <dbReference type="Proteomes" id="UP001153076"/>
    </source>
</evidence>
<evidence type="ECO:0000256" key="2">
    <source>
        <dbReference type="ARBA" id="ARBA00004167"/>
    </source>
</evidence>
<reference evidence="13" key="1">
    <citation type="submission" date="2022-04" db="EMBL/GenBank/DDBJ databases">
        <title>Carnegiea gigantea Genome sequencing and assembly v2.</title>
        <authorList>
            <person name="Copetti D."/>
            <person name="Sanderson M.J."/>
            <person name="Burquez A."/>
            <person name="Wojciechowski M.F."/>
        </authorList>
    </citation>
    <scope>NUCLEOTIDE SEQUENCE</scope>
    <source>
        <strain evidence="13">SGP5-SGP5p</strain>
        <tissue evidence="13">Aerial part</tissue>
    </source>
</reference>
<feature type="signal peptide" evidence="12">
    <location>
        <begin position="1"/>
        <end position="24"/>
    </location>
</feature>
<keyword evidence="7" id="KW-1133">Transmembrane helix</keyword>
<keyword evidence="12" id="KW-0732">Signal</keyword>
<feature type="chain" id="PRO_5040156237" description="Cytochrome P450" evidence="12">
    <location>
        <begin position="25"/>
        <end position="227"/>
    </location>
</feature>
<comment type="caution">
    <text evidence="13">The sequence shown here is derived from an EMBL/GenBank/DDBJ whole genome shotgun (WGS) entry which is preliminary data.</text>
</comment>
<evidence type="ECO:0000256" key="6">
    <source>
        <dbReference type="ARBA" id="ARBA00022723"/>
    </source>
</evidence>
<evidence type="ECO:0000256" key="4">
    <source>
        <dbReference type="ARBA" id="ARBA00022617"/>
    </source>
</evidence>
<evidence type="ECO:0000256" key="10">
    <source>
        <dbReference type="ARBA" id="ARBA00023033"/>
    </source>
</evidence>
<dbReference type="PANTHER" id="PTHR47953">
    <property type="entry name" value="OS08G0105600 PROTEIN"/>
    <property type="match status" value="1"/>
</dbReference>
<dbReference type="InterPro" id="IPR036396">
    <property type="entry name" value="Cyt_P450_sf"/>
</dbReference>
<comment type="subcellular location">
    <subcellularLocation>
        <location evidence="2">Membrane</location>
        <topology evidence="2">Single-pass membrane protein</topology>
    </subcellularLocation>
</comment>
<keyword evidence="14" id="KW-1185">Reference proteome</keyword>
<comment type="similarity">
    <text evidence="3">Belongs to the cytochrome P450 family.</text>
</comment>
<dbReference type="InterPro" id="IPR002401">
    <property type="entry name" value="Cyt_P450_E_grp-I"/>
</dbReference>
<organism evidence="13 14">
    <name type="scientific">Carnegiea gigantea</name>
    <dbReference type="NCBI Taxonomy" id="171969"/>
    <lineage>
        <taxon>Eukaryota</taxon>
        <taxon>Viridiplantae</taxon>
        <taxon>Streptophyta</taxon>
        <taxon>Embryophyta</taxon>
        <taxon>Tracheophyta</taxon>
        <taxon>Spermatophyta</taxon>
        <taxon>Magnoliopsida</taxon>
        <taxon>eudicotyledons</taxon>
        <taxon>Gunneridae</taxon>
        <taxon>Pentapetalae</taxon>
        <taxon>Caryophyllales</taxon>
        <taxon>Cactineae</taxon>
        <taxon>Cactaceae</taxon>
        <taxon>Cactoideae</taxon>
        <taxon>Echinocereeae</taxon>
        <taxon>Carnegiea</taxon>
    </lineage>
</organism>
<evidence type="ECO:0000256" key="9">
    <source>
        <dbReference type="ARBA" id="ARBA00023004"/>
    </source>
</evidence>
<dbReference type="GO" id="GO:0020037">
    <property type="term" value="F:heme binding"/>
    <property type="evidence" value="ECO:0007669"/>
    <property type="project" value="InterPro"/>
</dbReference>
<evidence type="ECO:0000256" key="12">
    <source>
        <dbReference type="SAM" id="SignalP"/>
    </source>
</evidence>
<dbReference type="AlphaFoldDB" id="A0A9Q1GS44"/>
<sequence>MRMTSHMPPNSPLLLRTLILQVLGAGSDISSTKLEWTTFEPLKNPKIMEKAQNEVKGIVQFQEKQVVDEASIKELKYLKQVIKETLRLDPSLPLLFPRESMEQCEIQSHNIPTKTWVVVNAWAIVKIPSVELEQFIRDQFEDNLVDYNGTQFKLIPFGAGSPGIGLGLAKVELALATLLYYFNWKLPNGYKPQDLNMDETFDMTARWKHEYLTSLVFTLTPIYVYTK</sequence>
<dbReference type="GO" id="GO:0016020">
    <property type="term" value="C:membrane"/>
    <property type="evidence" value="ECO:0007669"/>
    <property type="project" value="UniProtKB-SubCell"/>
</dbReference>
<dbReference type="Proteomes" id="UP001153076">
    <property type="component" value="Unassembled WGS sequence"/>
</dbReference>
<evidence type="ECO:0000256" key="8">
    <source>
        <dbReference type="ARBA" id="ARBA00023002"/>
    </source>
</evidence>
<gene>
    <name evidence="13" type="ORF">Cgig2_018773</name>
</gene>
<dbReference type="PRINTS" id="PR00463">
    <property type="entry name" value="EP450I"/>
</dbReference>
<dbReference type="SUPFAM" id="SSF48264">
    <property type="entry name" value="Cytochrome P450"/>
    <property type="match status" value="1"/>
</dbReference>
<name>A0A9Q1GS44_9CARY</name>
<evidence type="ECO:0000313" key="13">
    <source>
        <dbReference type="EMBL" id="KAJ8426682.1"/>
    </source>
</evidence>
<dbReference type="InterPro" id="IPR052306">
    <property type="entry name" value="CYP450_71D"/>
</dbReference>
<evidence type="ECO:0008006" key="15">
    <source>
        <dbReference type="Google" id="ProtNLM"/>
    </source>
</evidence>
<keyword evidence="11" id="KW-0472">Membrane</keyword>
<evidence type="ECO:0000256" key="3">
    <source>
        <dbReference type="ARBA" id="ARBA00010617"/>
    </source>
</evidence>
<evidence type="ECO:0000256" key="1">
    <source>
        <dbReference type="ARBA" id="ARBA00001971"/>
    </source>
</evidence>
<dbReference type="EMBL" id="JAKOGI010001253">
    <property type="protein sequence ID" value="KAJ8426682.1"/>
    <property type="molecule type" value="Genomic_DNA"/>
</dbReference>
<dbReference type="GO" id="GO:0004497">
    <property type="term" value="F:monooxygenase activity"/>
    <property type="evidence" value="ECO:0007669"/>
    <property type="project" value="UniProtKB-KW"/>
</dbReference>
<keyword evidence="4" id="KW-0349">Heme</keyword>
<keyword evidence="9" id="KW-0408">Iron</keyword>
<evidence type="ECO:0000256" key="11">
    <source>
        <dbReference type="ARBA" id="ARBA00023136"/>
    </source>
</evidence>
<dbReference type="GO" id="GO:0016705">
    <property type="term" value="F:oxidoreductase activity, acting on paired donors, with incorporation or reduction of molecular oxygen"/>
    <property type="evidence" value="ECO:0007669"/>
    <property type="project" value="InterPro"/>
</dbReference>
<dbReference type="Gene3D" id="1.10.630.10">
    <property type="entry name" value="Cytochrome P450"/>
    <property type="match status" value="1"/>
</dbReference>
<keyword evidence="5" id="KW-0812">Transmembrane</keyword>
<dbReference type="InterPro" id="IPR001128">
    <property type="entry name" value="Cyt_P450"/>
</dbReference>
<dbReference type="Pfam" id="PF00067">
    <property type="entry name" value="p450"/>
    <property type="match status" value="1"/>
</dbReference>
<proteinExistence type="inferred from homology"/>
<dbReference type="PANTHER" id="PTHR47953:SF19">
    <property type="entry name" value="OS06G0641600 PROTEIN"/>
    <property type="match status" value="1"/>
</dbReference>